<gene>
    <name evidence="3" type="ORF">EHS19_09465</name>
</gene>
<sequence>MKALQYIYTSWKNGESTNKGYMIYSKSEGITEAECEAIRNAMRYSPPRDLPFAPTNEQITEDFPYGFASFNLPGGRRCVALTTYLGKDYSGRFGNYIIYALVFEKDGLECRPVDLFGEPFMKTAMTQEELNASSPVPPLPLLEIADDEVSEYVNSETLEEFLPGNEDNLARLITLILEARTNGDTLYINDTRENLVLWVSALQYMLPESFSCYITFSTYVADPLHLRQDKYLKEGIDFALTGAWPDSSNFNYAVERGGGRRLVFDVVSGTYSDMPISGFAKAMADALSIDAPLIDRFGVFLESTSYRGIDNDLMSAYAVYRLLNEHELDRRTPDDLSHAITFADRYLDESRCGDFARELLDVADKNVWDLDVNELSSIIDFIASHARFMSDILYRLVFGSIYQIISENGEACDDLLSMIDGMKHNHPDLYRGFSVYMDSPEAGDDVDVYLRGNTDPWVNSFYLQLVLSSYEHDESCDLRTTRGAMLQLVVDNLGSEPDPSEIIVSAMTRTIGNESLFATLFSLLRSLLRNPSICDGFCTAYARWAGRTSQQDAAWVENELMAGPVGMMFAVQLCAARMHSMRDPKTVFWDFVTSIQHRSGVEQVSIAPLFKECIDGLDDDGIVKLLTNVDSTIAPALLTHPELASAMALAADSCDVKTLVKADPGMLYRVLDRYASAGGSGDLVPRLWAVGLGESIRGFVDVWLSGRSRKRAGSPVPQRIADHVGELCLRDFNENDYKTYVKEYAPVLVALVPDSIRFSALARIFGGGVRFQIFVGELIPAVRKLSKRSETGGVRLLADICVYYVTGLSKGDTEALRVPLLRYVRKLDDSEYENLEKLLEQMIPDQVDAFFNQVDEKESIKDKLGDIRGLFRKFPV</sequence>
<dbReference type="Proteomes" id="UP000326336">
    <property type="component" value="Unassembled WGS sequence"/>
</dbReference>
<dbReference type="InterPro" id="IPR045402">
    <property type="entry name" value="GAP1-N2"/>
</dbReference>
<dbReference type="InterPro" id="IPR045401">
    <property type="entry name" value="GAP1-M"/>
</dbReference>
<evidence type="ECO:0000259" key="2">
    <source>
        <dbReference type="Pfam" id="PF20014"/>
    </source>
</evidence>
<feature type="domain" description="GTPase-associated protein 1 middle" evidence="2">
    <location>
        <begin position="158"/>
        <end position="225"/>
    </location>
</feature>
<protein>
    <submittedName>
        <fullName evidence="3">Uncharacterized protein</fullName>
    </submittedName>
</protein>
<dbReference type="OrthoDB" id="3222004at2"/>
<dbReference type="Pfam" id="PF20014">
    <property type="entry name" value="GAP1-M"/>
    <property type="match status" value="1"/>
</dbReference>
<name>A0A5N5RDF7_9BIFI</name>
<accession>A0A5N5RDF7</accession>
<evidence type="ECO:0000313" key="3">
    <source>
        <dbReference type="EMBL" id="KAB5605342.1"/>
    </source>
</evidence>
<comment type="caution">
    <text evidence="3">The sequence shown here is derived from an EMBL/GenBank/DDBJ whole genome shotgun (WGS) entry which is preliminary data.</text>
</comment>
<feature type="domain" description="GTPase-associated protein 1 N-terminal" evidence="1">
    <location>
        <begin position="5"/>
        <end position="129"/>
    </location>
</feature>
<dbReference type="AlphaFoldDB" id="A0A5N5RDF7"/>
<proteinExistence type="predicted"/>
<evidence type="ECO:0000313" key="4">
    <source>
        <dbReference type="Proteomes" id="UP000326336"/>
    </source>
</evidence>
<dbReference type="EMBL" id="RQSP01000050">
    <property type="protein sequence ID" value="KAB5605342.1"/>
    <property type="molecule type" value="Genomic_DNA"/>
</dbReference>
<dbReference type="Pfam" id="PF20013">
    <property type="entry name" value="GAP1-N2"/>
    <property type="match status" value="1"/>
</dbReference>
<keyword evidence="4" id="KW-1185">Reference proteome</keyword>
<reference evidence="3 4" key="1">
    <citation type="journal article" date="2019" name="Int. J. Syst. Evol. Microbiol.">
        <title>Bifidobacterium jacchi sp. nov., isolated from the faeces of a baby common marmoset (Callithrix jacchus).</title>
        <authorList>
            <person name="Modesto M."/>
            <person name="Watanabe K."/>
            <person name="Arita M."/>
            <person name="Satti M."/>
            <person name="Oki K."/>
            <person name="Sciavilla P."/>
            <person name="Patavino C."/>
            <person name="Camma C."/>
            <person name="Michelini S."/>
            <person name="Sgorbati B."/>
            <person name="Mattarelli P."/>
        </authorList>
    </citation>
    <scope>NUCLEOTIDE SEQUENCE [LARGE SCALE GENOMIC DNA]</scope>
    <source>
        <strain evidence="3 4">MRM 9.3</strain>
    </source>
</reference>
<evidence type="ECO:0000259" key="1">
    <source>
        <dbReference type="Pfam" id="PF20013"/>
    </source>
</evidence>
<organism evidence="3 4">
    <name type="scientific">Bifidobacterium jacchi</name>
    <dbReference type="NCBI Taxonomy" id="2490545"/>
    <lineage>
        <taxon>Bacteria</taxon>
        <taxon>Bacillati</taxon>
        <taxon>Actinomycetota</taxon>
        <taxon>Actinomycetes</taxon>
        <taxon>Bifidobacteriales</taxon>
        <taxon>Bifidobacteriaceae</taxon>
        <taxon>Bifidobacterium</taxon>
    </lineage>
</organism>
<dbReference type="RefSeq" id="WP_151917506.1">
    <property type="nucleotide sequence ID" value="NZ_RQSP01000050.1"/>
</dbReference>